<reference evidence="7" key="1">
    <citation type="submission" date="2009-05" db="EMBL/GenBank/DDBJ databases">
        <title>Anoplopoma fimbria ESTs and full-length cDNAs.</title>
        <authorList>
            <person name="Messmer A."/>
            <person name="Rondeau E."/>
            <person name="Sanderson D."/>
            <person name="Cooper G."/>
            <person name="Leong J."/>
            <person name="Koop B.F."/>
        </authorList>
    </citation>
    <scope>NUCLEOTIDE SEQUENCE</scope>
    <source>
        <tissue evidence="7">Brain</tissue>
    </source>
</reference>
<dbReference type="Gene3D" id="2.20.110.10">
    <property type="entry name" value="Histone H3 K4-specific methyltransferase SET7/9 N-terminal domain"/>
    <property type="match status" value="1"/>
</dbReference>
<dbReference type="PANTHER" id="PTHR46437">
    <property type="entry name" value="MORN REPEAT-CONTAINING PROTEIN 5"/>
    <property type="match status" value="1"/>
</dbReference>
<keyword evidence="6" id="KW-0966">Cell projection</keyword>
<evidence type="ECO:0000256" key="1">
    <source>
        <dbReference type="ARBA" id="ARBA00004230"/>
    </source>
</evidence>
<evidence type="ECO:0000256" key="4">
    <source>
        <dbReference type="ARBA" id="ARBA00022846"/>
    </source>
</evidence>
<dbReference type="SMART" id="SM00698">
    <property type="entry name" value="MORN"/>
    <property type="match status" value="2"/>
</dbReference>
<dbReference type="Pfam" id="PF02493">
    <property type="entry name" value="MORN"/>
    <property type="match status" value="2"/>
</dbReference>
<name>C3KJV9_ANOFI</name>
<gene>
    <name evidence="7" type="primary">CI018</name>
</gene>
<organism evidence="7">
    <name type="scientific">Anoplopoma fimbria</name>
    <name type="common">Sablefish</name>
    <dbReference type="NCBI Taxonomy" id="229290"/>
    <lineage>
        <taxon>Eukaryota</taxon>
        <taxon>Metazoa</taxon>
        <taxon>Chordata</taxon>
        <taxon>Craniata</taxon>
        <taxon>Vertebrata</taxon>
        <taxon>Euteleostomi</taxon>
        <taxon>Actinopterygii</taxon>
        <taxon>Neopterygii</taxon>
        <taxon>Teleostei</taxon>
        <taxon>Neoteleostei</taxon>
        <taxon>Acanthomorphata</taxon>
        <taxon>Eupercaria</taxon>
        <taxon>Perciformes</taxon>
        <taxon>Cottioidei</taxon>
        <taxon>Anoplopomatales</taxon>
        <taxon>Anoplopomatidae</taxon>
        <taxon>Anoplopoma</taxon>
    </lineage>
</organism>
<evidence type="ECO:0000256" key="3">
    <source>
        <dbReference type="ARBA" id="ARBA00022737"/>
    </source>
</evidence>
<evidence type="ECO:0000256" key="6">
    <source>
        <dbReference type="ARBA" id="ARBA00023273"/>
    </source>
</evidence>
<dbReference type="SUPFAM" id="SSF82185">
    <property type="entry name" value="Histone H3 K4-specific methyltransferase SET7/9 N-terminal domain"/>
    <property type="match status" value="1"/>
</dbReference>
<dbReference type="AlphaFoldDB" id="C3KJV9"/>
<protein>
    <recommendedName>
        <fullName evidence="2">MORN repeat-containing protein 5</fullName>
    </recommendedName>
</protein>
<dbReference type="InterPro" id="IPR003409">
    <property type="entry name" value="MORN"/>
</dbReference>
<proteinExistence type="evidence at transcript level"/>
<sequence>MVTRHSPSPLYCIAHLIKRNNSFLCLFVYFEKTVCLQVDVEMELIGSSYKGDTKNGRMDGEGLYTFPTETKYEGEMKDGMFHGKGVLHFSNGSKYEATWENGIAKQGSLTFADGLQCHEKDWDYCDGYDRRFYSERCNGLRPAGESQLTDLHPPRVIPDGCYDCGDGFYDPGTRVVTSQTGRFLRNADDSEHEWIVRTCRKAWDEVVGVDPEKSVATGPEETSDNN</sequence>
<dbReference type="PANTHER" id="PTHR46437:SF1">
    <property type="entry name" value="MORN REPEAT-CONTAINING PROTEIN 5"/>
    <property type="match status" value="1"/>
</dbReference>
<comment type="subcellular location">
    <subcellularLocation>
        <location evidence="1">Cell projection</location>
        <location evidence="1">Cilium</location>
        <location evidence="1">Flagellum</location>
    </subcellularLocation>
</comment>
<dbReference type="InterPro" id="IPR042814">
    <property type="entry name" value="Morn5"/>
</dbReference>
<keyword evidence="5" id="KW-0969">Cilium</keyword>
<dbReference type="EMBL" id="BT083224">
    <property type="protein sequence ID" value="ACQ58931.1"/>
    <property type="molecule type" value="mRNA"/>
</dbReference>
<dbReference type="GO" id="GO:0031514">
    <property type="term" value="C:motile cilium"/>
    <property type="evidence" value="ECO:0007669"/>
    <property type="project" value="UniProtKB-SubCell"/>
</dbReference>
<evidence type="ECO:0000256" key="2">
    <source>
        <dbReference type="ARBA" id="ARBA00016322"/>
    </source>
</evidence>
<keyword evidence="3" id="KW-0677">Repeat</keyword>
<accession>C3KJV9</accession>
<evidence type="ECO:0000313" key="7">
    <source>
        <dbReference type="EMBL" id="ACQ58931.1"/>
    </source>
</evidence>
<keyword evidence="4" id="KW-0282">Flagellum</keyword>
<evidence type="ECO:0000256" key="5">
    <source>
        <dbReference type="ARBA" id="ARBA00023069"/>
    </source>
</evidence>